<accession>A0A1D2QN78</accession>
<name>A0A1D2QN78_9GAMM</name>
<dbReference type="PANTHER" id="PTHR30035:SF3">
    <property type="entry name" value="INTERMEMBRANE PHOSPHOLIPID TRANSPORT SYSTEM LIPOPROTEIN MLAA"/>
    <property type="match status" value="1"/>
</dbReference>
<proteinExistence type="inferred from homology"/>
<protein>
    <recommendedName>
        <fullName evidence="5">ABC transporter</fullName>
    </recommendedName>
</protein>
<dbReference type="InterPro" id="IPR007428">
    <property type="entry name" value="MlaA"/>
</dbReference>
<evidence type="ECO:0000313" key="4">
    <source>
        <dbReference type="Proteomes" id="UP000242502"/>
    </source>
</evidence>
<dbReference type="PANTHER" id="PTHR30035">
    <property type="entry name" value="LIPOPROTEIN VACJ-RELATED"/>
    <property type="match status" value="1"/>
</dbReference>
<dbReference type="STRING" id="62101.AB835_11165"/>
<sequence>MYSFNNTLDTYFLKPVSQGYRYVTPDFVETGISNLFSNLGEMSNIFNAALQGKGERVAHYTGRFLFNSTIGLGGLFDVADAIGIEKINGEDFGQTLGTWGVESGPYLVLPFLGPSTIRDGFSIPVNTYTDPVTYIDHVPTRNRVLFVKTVDTRAKLLKVEELISGDRYLFMRDAYLQRREFLINDGEVQDTFGEEEPQGDF</sequence>
<dbReference type="GO" id="GO:0120010">
    <property type="term" value="P:intermembrane phospholipid transfer"/>
    <property type="evidence" value="ECO:0007669"/>
    <property type="project" value="TreeGrafter"/>
</dbReference>
<dbReference type="GO" id="GO:0016020">
    <property type="term" value="C:membrane"/>
    <property type="evidence" value="ECO:0007669"/>
    <property type="project" value="InterPro"/>
</dbReference>
<reference evidence="3 4" key="1">
    <citation type="journal article" date="2016" name="Appl. Environ. Microbiol.">
        <title>Lack of Overt Genome Reduction in the Bryostatin-Producing Bryozoan Symbiont "Candidatus Endobugula sertula".</title>
        <authorList>
            <person name="Miller I.J."/>
            <person name="Vanee N."/>
            <person name="Fong S.S."/>
            <person name="Lim-Fong G.E."/>
            <person name="Kwan J.C."/>
        </authorList>
    </citation>
    <scope>NUCLEOTIDE SEQUENCE [LARGE SCALE GENOMIC DNA]</scope>
    <source>
        <strain evidence="3">AB1-4</strain>
    </source>
</reference>
<keyword evidence="2" id="KW-0732">Signal</keyword>
<evidence type="ECO:0008006" key="5">
    <source>
        <dbReference type="Google" id="ProtNLM"/>
    </source>
</evidence>
<dbReference type="AlphaFoldDB" id="A0A1D2QN78"/>
<organism evidence="3 4">
    <name type="scientific">Candidatus Endobugula sertula</name>
    <name type="common">Bugula neritina bacterial symbiont</name>
    <dbReference type="NCBI Taxonomy" id="62101"/>
    <lineage>
        <taxon>Bacteria</taxon>
        <taxon>Pseudomonadati</taxon>
        <taxon>Pseudomonadota</taxon>
        <taxon>Gammaproteobacteria</taxon>
        <taxon>Cellvibrionales</taxon>
        <taxon>Cellvibrionaceae</taxon>
        <taxon>Candidatus Endobugula</taxon>
    </lineage>
</organism>
<dbReference type="Proteomes" id="UP000242502">
    <property type="component" value="Unassembled WGS sequence"/>
</dbReference>
<dbReference type="PRINTS" id="PR01805">
    <property type="entry name" value="VACJLIPOPROT"/>
</dbReference>
<evidence type="ECO:0000313" key="3">
    <source>
        <dbReference type="EMBL" id="ODS23004.1"/>
    </source>
</evidence>
<evidence type="ECO:0000256" key="2">
    <source>
        <dbReference type="ARBA" id="ARBA00022729"/>
    </source>
</evidence>
<dbReference type="Pfam" id="PF04333">
    <property type="entry name" value="MlaA"/>
    <property type="match status" value="1"/>
</dbReference>
<evidence type="ECO:0000256" key="1">
    <source>
        <dbReference type="ARBA" id="ARBA00010634"/>
    </source>
</evidence>
<gene>
    <name evidence="3" type="ORF">AB835_11165</name>
</gene>
<comment type="similarity">
    <text evidence="1">Belongs to the MlaA family.</text>
</comment>
<comment type="caution">
    <text evidence="3">The sequence shown here is derived from an EMBL/GenBank/DDBJ whole genome shotgun (WGS) entry which is preliminary data.</text>
</comment>
<dbReference type="EMBL" id="MDLC01000043">
    <property type="protein sequence ID" value="ODS23004.1"/>
    <property type="molecule type" value="Genomic_DNA"/>
</dbReference>